<dbReference type="InterPro" id="IPR025443">
    <property type="entry name" value="DUF4307"/>
</dbReference>
<organism evidence="2 3">
    <name type="scientific">Corynebacterium variabile (strain DSM 44702 / CIP 107183 / JCM 12073 / NCIMB 30131)</name>
    <name type="common">Corynebacterium mooreparkense</name>
    <dbReference type="NCBI Taxonomy" id="858619"/>
    <lineage>
        <taxon>Bacteria</taxon>
        <taxon>Bacillati</taxon>
        <taxon>Actinomycetota</taxon>
        <taxon>Actinomycetes</taxon>
        <taxon>Mycobacteriales</taxon>
        <taxon>Corynebacteriaceae</taxon>
        <taxon>Corynebacterium</taxon>
    </lineage>
</organism>
<name>G0HFP2_CORVD</name>
<dbReference type="KEGG" id="cva:CVAR_1942"/>
<dbReference type="eggNOG" id="ENOG5033B4I">
    <property type="taxonomic scope" value="Bacteria"/>
</dbReference>
<evidence type="ECO:0008006" key="4">
    <source>
        <dbReference type="Google" id="ProtNLM"/>
    </source>
</evidence>
<dbReference type="Pfam" id="PF14155">
    <property type="entry name" value="DUF4307"/>
    <property type="match status" value="1"/>
</dbReference>
<gene>
    <name evidence="2" type="ordered locus">CVAR_1942</name>
</gene>
<keyword evidence="1" id="KW-0812">Transmembrane</keyword>
<protein>
    <recommendedName>
        <fullName evidence="4">DUF4307 domain-containing protein</fullName>
    </recommendedName>
</protein>
<keyword evidence="1" id="KW-0472">Membrane</keyword>
<dbReference type="EMBL" id="CP002917">
    <property type="protein sequence ID" value="AEK37295.1"/>
    <property type="molecule type" value="Genomic_DNA"/>
</dbReference>
<sequence>MASRRRPARPAAETLDDITAIQQRLAHGVQLPGIPAPRTAAPRMDAMSPQNKASYGASDQNTRGVSGKFLVIGIVGVLIVAGVFIWSQWRNSSDADVTASVAGFSDNEDDSIMMNLDVTRDDTSKPAYCIVTAMNFDKAEVGRREAVVAAGGNENTRLQIKVPTREQAVATDLYGCSSVFPSYLDDSTTTED</sequence>
<evidence type="ECO:0000313" key="3">
    <source>
        <dbReference type="Proteomes" id="UP000006659"/>
    </source>
</evidence>
<feature type="transmembrane region" description="Helical" evidence="1">
    <location>
        <begin position="69"/>
        <end position="89"/>
    </location>
</feature>
<dbReference type="Proteomes" id="UP000006659">
    <property type="component" value="Chromosome"/>
</dbReference>
<dbReference type="AlphaFoldDB" id="G0HFP2"/>
<proteinExistence type="predicted"/>
<dbReference type="STRING" id="858619.CVAR_1942"/>
<dbReference type="HOGENOM" id="CLU_121826_0_1_11"/>
<evidence type="ECO:0000256" key="1">
    <source>
        <dbReference type="SAM" id="Phobius"/>
    </source>
</evidence>
<evidence type="ECO:0000313" key="2">
    <source>
        <dbReference type="EMBL" id="AEK37295.1"/>
    </source>
</evidence>
<keyword evidence="1" id="KW-1133">Transmembrane helix</keyword>
<reference evidence="2 3" key="1">
    <citation type="journal article" date="2011" name="BMC Genomics">
        <title>Complete genome sequence of Corynebacterium variabile DSM 44702 isolated from the surface of smear-ripened cheeses and insights into cheese ripening and flavor generation.</title>
        <authorList>
            <person name="Schroeder J."/>
            <person name="Maus I."/>
            <person name="Trost E."/>
            <person name="Tauch A."/>
        </authorList>
    </citation>
    <scope>NUCLEOTIDE SEQUENCE [LARGE SCALE GENOMIC DNA]</scope>
    <source>
        <strain evidence="3">DSM 44702 / JCM 12073 / NCIMB 30131</strain>
    </source>
</reference>
<accession>G0HFP2</accession>